<feature type="binding site" description="axial binding residue" evidence="13">
    <location>
        <position position="245"/>
    </location>
    <ligand>
        <name>heme</name>
        <dbReference type="ChEBI" id="CHEBI:30413"/>
    </ligand>
    <ligandPart>
        <name>Fe</name>
        <dbReference type="ChEBI" id="CHEBI:18248"/>
    </ligandPart>
</feature>
<evidence type="ECO:0000256" key="8">
    <source>
        <dbReference type="ARBA" id="ARBA00022989"/>
    </source>
</evidence>
<accession>A0A4R0RM22</accession>
<gene>
    <name evidence="16" type="ORF">EIP91_006327</name>
</gene>
<evidence type="ECO:0000256" key="15">
    <source>
        <dbReference type="SAM" id="MobiDB-lite"/>
    </source>
</evidence>
<keyword evidence="12" id="KW-0472">Membrane</keyword>
<sequence length="310" mass="34230">MRLAQQRRHVTTRSRTNLLPGCSPYPVHARTGWNDDSEPPSFSPNGATSRCNLRVRPLCNAAAHPPSPSVLIRHTAATFTEYLLEHQKTLNLTDQELAYLAGSMYGAGSDTTASGLGIVTMAAACHPEEQAKVQAEIDAVVGRDRVPNFEDLKLLPLAAAFAAEAHRWRPIIPLSLQHRATKDIVWNEYVIPAGASVSGIAWSIMRDPDVFPDPDVFKPSRWVAPNGRLRDDLKHFDFGFGRRVCPGIHVAERSMAMTTTQLLWAFSLSQDPSAPIDTSAFTEGGIVHPLPFKVKFTPRIQDLRHIIESD</sequence>
<feature type="compositionally biased region" description="Basic residues" evidence="15">
    <location>
        <begin position="1"/>
        <end position="12"/>
    </location>
</feature>
<dbReference type="InterPro" id="IPR050364">
    <property type="entry name" value="Cytochrome_P450_fung"/>
</dbReference>
<dbReference type="GO" id="GO:0016705">
    <property type="term" value="F:oxidoreductase activity, acting on paired donors, with incorporation or reduction of molecular oxygen"/>
    <property type="evidence" value="ECO:0007669"/>
    <property type="project" value="InterPro"/>
</dbReference>
<dbReference type="Gene3D" id="1.10.630.10">
    <property type="entry name" value="Cytochrome P450"/>
    <property type="match status" value="1"/>
</dbReference>
<evidence type="ECO:0000256" key="10">
    <source>
        <dbReference type="ARBA" id="ARBA00023004"/>
    </source>
</evidence>
<evidence type="ECO:0000256" key="14">
    <source>
        <dbReference type="RuleBase" id="RU000461"/>
    </source>
</evidence>
<dbReference type="AlphaFoldDB" id="A0A4R0RM22"/>
<dbReference type="STRING" id="92696.A0A4R0RM22"/>
<reference evidence="16 17" key="1">
    <citation type="submission" date="2018-11" db="EMBL/GenBank/DDBJ databases">
        <title>Genome assembly of Steccherinum ochraceum LE-BIN_3174, the white-rot fungus of the Steccherinaceae family (The Residual Polyporoid clade, Polyporales, Basidiomycota).</title>
        <authorList>
            <person name="Fedorova T.V."/>
            <person name="Glazunova O.A."/>
            <person name="Landesman E.O."/>
            <person name="Moiseenko K.V."/>
            <person name="Psurtseva N.V."/>
            <person name="Savinova O.S."/>
            <person name="Shakhova N.V."/>
            <person name="Tyazhelova T.V."/>
            <person name="Vasina D.V."/>
        </authorList>
    </citation>
    <scope>NUCLEOTIDE SEQUENCE [LARGE SCALE GENOMIC DNA]</scope>
    <source>
        <strain evidence="16 17">LE-BIN_3174</strain>
    </source>
</reference>
<comment type="caution">
    <text evidence="16">The sequence shown here is derived from an EMBL/GenBank/DDBJ whole genome shotgun (WGS) entry which is preliminary data.</text>
</comment>
<evidence type="ECO:0000313" key="17">
    <source>
        <dbReference type="Proteomes" id="UP000292702"/>
    </source>
</evidence>
<feature type="region of interest" description="Disordered" evidence="15">
    <location>
        <begin position="1"/>
        <end position="21"/>
    </location>
</feature>
<evidence type="ECO:0000256" key="5">
    <source>
        <dbReference type="ARBA" id="ARBA00022617"/>
    </source>
</evidence>
<dbReference type="InterPro" id="IPR017972">
    <property type="entry name" value="Cyt_P450_CS"/>
</dbReference>
<keyword evidence="9 14" id="KW-0560">Oxidoreductase</keyword>
<evidence type="ECO:0000256" key="9">
    <source>
        <dbReference type="ARBA" id="ARBA00023002"/>
    </source>
</evidence>
<evidence type="ECO:0000256" key="4">
    <source>
        <dbReference type="ARBA" id="ARBA00010617"/>
    </source>
</evidence>
<evidence type="ECO:0000313" key="16">
    <source>
        <dbReference type="EMBL" id="TCD69790.1"/>
    </source>
</evidence>
<evidence type="ECO:0000256" key="12">
    <source>
        <dbReference type="ARBA" id="ARBA00023136"/>
    </source>
</evidence>
<dbReference type="PRINTS" id="PR00463">
    <property type="entry name" value="EP450I"/>
</dbReference>
<dbReference type="SUPFAM" id="SSF48264">
    <property type="entry name" value="Cytochrome P450"/>
    <property type="match status" value="1"/>
</dbReference>
<dbReference type="InterPro" id="IPR036396">
    <property type="entry name" value="Cyt_P450_sf"/>
</dbReference>
<name>A0A4R0RM22_9APHY</name>
<keyword evidence="7 13" id="KW-0479">Metal-binding</keyword>
<dbReference type="GO" id="GO:0005506">
    <property type="term" value="F:iron ion binding"/>
    <property type="evidence" value="ECO:0007669"/>
    <property type="project" value="InterPro"/>
</dbReference>
<evidence type="ECO:0000256" key="7">
    <source>
        <dbReference type="ARBA" id="ARBA00022723"/>
    </source>
</evidence>
<keyword evidence="8" id="KW-1133">Transmembrane helix</keyword>
<dbReference type="PROSITE" id="PS00086">
    <property type="entry name" value="CYTOCHROME_P450"/>
    <property type="match status" value="1"/>
</dbReference>
<dbReference type="Proteomes" id="UP000292702">
    <property type="component" value="Unassembled WGS sequence"/>
</dbReference>
<dbReference type="InterPro" id="IPR002401">
    <property type="entry name" value="Cyt_P450_E_grp-I"/>
</dbReference>
<keyword evidence="11 14" id="KW-0503">Monooxygenase</keyword>
<dbReference type="PANTHER" id="PTHR46300:SF1">
    <property type="entry name" value="P450, PUTATIVE (EUROFUNG)-RELATED"/>
    <property type="match status" value="1"/>
</dbReference>
<evidence type="ECO:0008006" key="18">
    <source>
        <dbReference type="Google" id="ProtNLM"/>
    </source>
</evidence>
<protein>
    <recommendedName>
        <fullName evidence="18">Cytochrome P450</fullName>
    </recommendedName>
</protein>
<dbReference type="EMBL" id="RWJN01000034">
    <property type="protein sequence ID" value="TCD69790.1"/>
    <property type="molecule type" value="Genomic_DNA"/>
</dbReference>
<evidence type="ECO:0000256" key="3">
    <source>
        <dbReference type="ARBA" id="ARBA00005179"/>
    </source>
</evidence>
<evidence type="ECO:0000256" key="1">
    <source>
        <dbReference type="ARBA" id="ARBA00001971"/>
    </source>
</evidence>
<keyword evidence="5 13" id="KW-0349">Heme</keyword>
<dbReference type="PANTHER" id="PTHR46300">
    <property type="entry name" value="P450, PUTATIVE (EUROFUNG)-RELATED-RELATED"/>
    <property type="match status" value="1"/>
</dbReference>
<keyword evidence="6" id="KW-0812">Transmembrane</keyword>
<proteinExistence type="inferred from homology"/>
<evidence type="ECO:0000256" key="13">
    <source>
        <dbReference type="PIRSR" id="PIRSR602401-1"/>
    </source>
</evidence>
<evidence type="ECO:0000256" key="6">
    <source>
        <dbReference type="ARBA" id="ARBA00022692"/>
    </source>
</evidence>
<evidence type="ECO:0000256" key="11">
    <source>
        <dbReference type="ARBA" id="ARBA00023033"/>
    </source>
</evidence>
<dbReference type="GO" id="GO:0016020">
    <property type="term" value="C:membrane"/>
    <property type="evidence" value="ECO:0007669"/>
    <property type="project" value="UniProtKB-SubCell"/>
</dbReference>
<comment type="similarity">
    <text evidence="4 14">Belongs to the cytochrome P450 family.</text>
</comment>
<dbReference type="InterPro" id="IPR001128">
    <property type="entry name" value="Cyt_P450"/>
</dbReference>
<evidence type="ECO:0000256" key="2">
    <source>
        <dbReference type="ARBA" id="ARBA00004370"/>
    </source>
</evidence>
<dbReference type="GO" id="GO:0004497">
    <property type="term" value="F:monooxygenase activity"/>
    <property type="evidence" value="ECO:0007669"/>
    <property type="project" value="UniProtKB-KW"/>
</dbReference>
<comment type="cofactor">
    <cofactor evidence="1 13">
        <name>heme</name>
        <dbReference type="ChEBI" id="CHEBI:30413"/>
    </cofactor>
</comment>
<keyword evidence="17" id="KW-1185">Reference proteome</keyword>
<dbReference type="Pfam" id="PF00067">
    <property type="entry name" value="p450"/>
    <property type="match status" value="1"/>
</dbReference>
<organism evidence="16 17">
    <name type="scientific">Steccherinum ochraceum</name>
    <dbReference type="NCBI Taxonomy" id="92696"/>
    <lineage>
        <taxon>Eukaryota</taxon>
        <taxon>Fungi</taxon>
        <taxon>Dikarya</taxon>
        <taxon>Basidiomycota</taxon>
        <taxon>Agaricomycotina</taxon>
        <taxon>Agaricomycetes</taxon>
        <taxon>Polyporales</taxon>
        <taxon>Steccherinaceae</taxon>
        <taxon>Steccherinum</taxon>
    </lineage>
</organism>
<dbReference type="GO" id="GO:0020037">
    <property type="term" value="F:heme binding"/>
    <property type="evidence" value="ECO:0007669"/>
    <property type="project" value="InterPro"/>
</dbReference>
<dbReference type="OrthoDB" id="2789670at2759"/>
<comment type="pathway">
    <text evidence="3">Secondary metabolite biosynthesis.</text>
</comment>
<keyword evidence="10 13" id="KW-0408">Iron</keyword>
<comment type="subcellular location">
    <subcellularLocation>
        <location evidence="2">Membrane</location>
    </subcellularLocation>
</comment>